<dbReference type="InterPro" id="IPR036397">
    <property type="entry name" value="RNaseH_sf"/>
</dbReference>
<dbReference type="EMBL" id="AVOT02066862">
    <property type="protein sequence ID" value="MBW0558556.1"/>
    <property type="molecule type" value="Genomic_DNA"/>
</dbReference>
<dbReference type="Gene3D" id="3.30.420.10">
    <property type="entry name" value="Ribonuclease H-like superfamily/Ribonuclease H"/>
    <property type="match status" value="1"/>
</dbReference>
<dbReference type="Proteomes" id="UP000765509">
    <property type="component" value="Unassembled WGS sequence"/>
</dbReference>
<dbReference type="AlphaFoldDB" id="A0A9Q3JB21"/>
<dbReference type="GO" id="GO:0003676">
    <property type="term" value="F:nucleic acid binding"/>
    <property type="evidence" value="ECO:0007669"/>
    <property type="project" value="InterPro"/>
</dbReference>
<organism evidence="1 2">
    <name type="scientific">Austropuccinia psidii MF-1</name>
    <dbReference type="NCBI Taxonomy" id="1389203"/>
    <lineage>
        <taxon>Eukaryota</taxon>
        <taxon>Fungi</taxon>
        <taxon>Dikarya</taxon>
        <taxon>Basidiomycota</taxon>
        <taxon>Pucciniomycotina</taxon>
        <taxon>Pucciniomycetes</taxon>
        <taxon>Pucciniales</taxon>
        <taxon>Sphaerophragmiaceae</taxon>
        <taxon>Austropuccinia</taxon>
    </lineage>
</organism>
<evidence type="ECO:0000313" key="2">
    <source>
        <dbReference type="Proteomes" id="UP000765509"/>
    </source>
</evidence>
<comment type="caution">
    <text evidence="1">The sequence shown here is derived from an EMBL/GenBank/DDBJ whole genome shotgun (WGS) entry which is preliminary data.</text>
</comment>
<sequence length="121" mass="14016">MIQALEDMIRRFCAYGLEFKDPDGFTHCWCTLTPELRLACKTSVHSSTGQTPAMLEKGWNPRLPGDTLRKYLIEIHLTASSFKIMLYKVKHHAKHGMDDDFDYAKNKWDKSHKVPEFKVGD</sequence>
<reference evidence="1" key="1">
    <citation type="submission" date="2021-03" db="EMBL/GenBank/DDBJ databases">
        <title>Draft genome sequence of rust myrtle Austropuccinia psidii MF-1, a brazilian biotype.</title>
        <authorList>
            <person name="Quecine M.C."/>
            <person name="Pachon D.M.R."/>
            <person name="Bonatelli M.L."/>
            <person name="Correr F.H."/>
            <person name="Franceschini L.M."/>
            <person name="Leite T.F."/>
            <person name="Margarido G.R.A."/>
            <person name="Almeida C.A."/>
            <person name="Ferrarezi J.A."/>
            <person name="Labate C.A."/>
        </authorList>
    </citation>
    <scope>NUCLEOTIDE SEQUENCE</scope>
    <source>
        <strain evidence="1">MF-1</strain>
    </source>
</reference>
<evidence type="ECO:0000313" key="1">
    <source>
        <dbReference type="EMBL" id="MBW0558556.1"/>
    </source>
</evidence>
<proteinExistence type="predicted"/>
<protein>
    <submittedName>
        <fullName evidence="1">Uncharacterized protein</fullName>
    </submittedName>
</protein>
<name>A0A9Q3JB21_9BASI</name>
<accession>A0A9Q3JB21</accession>
<keyword evidence="2" id="KW-1185">Reference proteome</keyword>
<gene>
    <name evidence="1" type="ORF">O181_098271</name>
</gene>